<dbReference type="AlphaFoldDB" id="A0A315ERF4"/>
<dbReference type="InterPro" id="IPR006342">
    <property type="entry name" value="FkbM_mtfrase"/>
</dbReference>
<dbReference type="Gene3D" id="3.40.50.150">
    <property type="entry name" value="Vaccinia Virus protein VP39"/>
    <property type="match status" value="1"/>
</dbReference>
<dbReference type="InterPro" id="IPR052514">
    <property type="entry name" value="SAM-dependent_MTase"/>
</dbReference>
<dbReference type="PANTHER" id="PTHR34203">
    <property type="entry name" value="METHYLTRANSFERASE, FKBM FAMILY PROTEIN"/>
    <property type="match status" value="1"/>
</dbReference>
<proteinExistence type="predicted"/>
<dbReference type="RefSeq" id="WP_108402318.1">
    <property type="nucleotide sequence ID" value="NZ_NESP01000001.1"/>
</dbReference>
<dbReference type="SUPFAM" id="SSF53335">
    <property type="entry name" value="S-adenosyl-L-methionine-dependent methyltransferases"/>
    <property type="match status" value="1"/>
</dbReference>
<keyword evidence="2" id="KW-1185">Reference proteome</keyword>
<evidence type="ECO:0008006" key="3">
    <source>
        <dbReference type="Google" id="ProtNLM"/>
    </source>
</evidence>
<dbReference type="EMBL" id="NESP01000001">
    <property type="protein sequence ID" value="PUE59831.1"/>
    <property type="molecule type" value="Genomic_DNA"/>
</dbReference>
<dbReference type="NCBIfam" id="TIGR01444">
    <property type="entry name" value="fkbM_fam"/>
    <property type="match status" value="1"/>
</dbReference>
<accession>A0A315ERF4</accession>
<protein>
    <recommendedName>
        <fullName evidence="3">FkbM family methyltransferase</fullName>
    </recommendedName>
</protein>
<dbReference type="Proteomes" id="UP000251341">
    <property type="component" value="Unassembled WGS sequence"/>
</dbReference>
<comment type="caution">
    <text evidence="1">The sequence shown here is derived from an EMBL/GenBank/DDBJ whole genome shotgun (WGS) entry which is preliminary data.</text>
</comment>
<gene>
    <name evidence="1" type="ORF">B9Z44_09725</name>
</gene>
<reference evidence="1 2" key="1">
    <citation type="submission" date="2017-04" db="EMBL/GenBank/DDBJ databases">
        <title>Unexpected and diverse lifestyles within the genus Limnohabitans.</title>
        <authorList>
            <person name="Kasalicky V."/>
            <person name="Mehrshad M."/>
            <person name="Andrei S.-A."/>
            <person name="Salcher M."/>
            <person name="Kratochvilova H."/>
            <person name="Simek K."/>
            <person name="Ghai R."/>
        </authorList>
    </citation>
    <scope>NUCLEOTIDE SEQUENCE [LARGE SCALE GENOMIC DNA]</scope>
    <source>
        <strain evidence="1 2">MWH-C5</strain>
    </source>
</reference>
<evidence type="ECO:0000313" key="2">
    <source>
        <dbReference type="Proteomes" id="UP000251341"/>
    </source>
</evidence>
<sequence>MLPRVNNIRTETGEFLLFSTEDYISRHLYAKGSWDPHLLTISRLIYKKLSTPVILDIGANLGAYSVPVAREIMETGGQIYAFEPQRIVYYQLCGNVVLNRLDNVFTYNVALGSTERQIEIPALDFEQSDNV</sequence>
<dbReference type="PANTHER" id="PTHR34203:SF15">
    <property type="entry name" value="SLL1173 PROTEIN"/>
    <property type="match status" value="1"/>
</dbReference>
<organism evidence="1 2">
    <name type="scientific">Limnohabitans curvus</name>
    <dbReference type="NCBI Taxonomy" id="323423"/>
    <lineage>
        <taxon>Bacteria</taxon>
        <taxon>Pseudomonadati</taxon>
        <taxon>Pseudomonadota</taxon>
        <taxon>Betaproteobacteria</taxon>
        <taxon>Burkholderiales</taxon>
        <taxon>Comamonadaceae</taxon>
        <taxon>Limnohabitans</taxon>
    </lineage>
</organism>
<name>A0A315ERF4_9BURK</name>
<dbReference type="InterPro" id="IPR029063">
    <property type="entry name" value="SAM-dependent_MTases_sf"/>
</dbReference>
<evidence type="ECO:0000313" key="1">
    <source>
        <dbReference type="EMBL" id="PUE59831.1"/>
    </source>
</evidence>